<keyword evidence="1" id="KW-0812">Transmembrane</keyword>
<name>A0A0S3QTA1_THET7</name>
<evidence type="ECO:0000313" key="2">
    <source>
        <dbReference type="EMBL" id="BAT71550.1"/>
    </source>
</evidence>
<reference evidence="3" key="1">
    <citation type="journal article" date="2018" name="Science">
        <title>A primordial and reversible TCA cycle in a facultatively chemolithoautotrophic thermophile.</title>
        <authorList>
            <person name="Nunoura T."/>
            <person name="Chikaraishi Y."/>
            <person name="Izaki R."/>
            <person name="Suwa T."/>
            <person name="Sato T."/>
            <person name="Harada T."/>
            <person name="Mori K."/>
            <person name="Kato Y."/>
            <person name="Miyazaki M."/>
            <person name="Shimamura S."/>
            <person name="Yanagawa K."/>
            <person name="Shuto A."/>
            <person name="Ohkouchi N."/>
            <person name="Fujita N."/>
            <person name="Takaki Y."/>
            <person name="Atomi H."/>
            <person name="Takai K."/>
        </authorList>
    </citation>
    <scope>NUCLEOTIDE SEQUENCE [LARGE SCALE GENOMIC DNA]</scope>
    <source>
        <strain evidence="3">DSM 17441 / JCM 13301 / NBRC 103674 / ABI70S6</strain>
    </source>
</reference>
<dbReference type="AlphaFoldDB" id="A0A0S3QTA1"/>
<dbReference type="STRING" id="1298851.TST_0745"/>
<gene>
    <name evidence="2" type="ORF">TST_0745</name>
</gene>
<sequence>MKKNVVLNLFMIIFTTGISLYAWGYECDGTENALQVAVKCVQFVLSKQLYELKHYLDKNSTTDASLNEVKRMIQVVPSNPPKVVHLVRQHCYTQEPGFERFLFLVCYLDGGLALDVTLVNGQGAWRVRAIKLCFNKKIDQACAKDK</sequence>
<evidence type="ECO:0000313" key="3">
    <source>
        <dbReference type="Proteomes" id="UP000063234"/>
    </source>
</evidence>
<accession>A0A0S3QTA1</accession>
<dbReference type="KEGG" id="ttk:TST_0745"/>
<evidence type="ECO:0000256" key="1">
    <source>
        <dbReference type="SAM" id="Phobius"/>
    </source>
</evidence>
<dbReference type="Proteomes" id="UP000063234">
    <property type="component" value="Chromosome"/>
</dbReference>
<protein>
    <submittedName>
        <fullName evidence="2">Uncharacterized protein</fullName>
    </submittedName>
</protein>
<feature type="transmembrane region" description="Helical" evidence="1">
    <location>
        <begin position="5"/>
        <end position="25"/>
    </location>
</feature>
<proteinExistence type="predicted"/>
<keyword evidence="1" id="KW-0472">Membrane</keyword>
<dbReference type="EMBL" id="AP013035">
    <property type="protein sequence ID" value="BAT71550.1"/>
    <property type="molecule type" value="Genomic_DNA"/>
</dbReference>
<keyword evidence="1" id="KW-1133">Transmembrane helix</keyword>
<keyword evidence="3" id="KW-1185">Reference proteome</keyword>
<organism evidence="2 3">
    <name type="scientific">Thermosulfidibacter takaii (strain DSM 17441 / JCM 13301 / NBRC 103674 / ABI70S6)</name>
    <dbReference type="NCBI Taxonomy" id="1298851"/>
    <lineage>
        <taxon>Bacteria</taxon>
        <taxon>Pseudomonadati</taxon>
        <taxon>Thermosulfidibacterota</taxon>
        <taxon>Thermosulfidibacteria</taxon>
        <taxon>Thermosulfidibacterales</taxon>
        <taxon>Thermosulfidibacteraceae</taxon>
    </lineage>
</organism>